<name>A0ABX3EUU5_9BACL</name>
<proteinExistence type="predicted"/>
<dbReference type="RefSeq" id="WP_074106613.1">
    <property type="nucleotide sequence ID" value="NZ_LVWI01000002.1"/>
</dbReference>
<accession>A0ABX3EUU5</accession>
<gene>
    <name evidence="1" type="ORF">A3844_03280</name>
</gene>
<dbReference type="Proteomes" id="UP000186058">
    <property type="component" value="Unassembled WGS sequence"/>
</dbReference>
<protein>
    <submittedName>
        <fullName evidence="1">Uncharacterized protein</fullName>
    </submittedName>
</protein>
<sequence>MSISASINIYLSERSRTNLSITDLFQNFENEGWNYINRNGEVTILPLGDDDDFEWTSTTLHRDVLFDILKKKREQREIIGIELFRVDSEVGCELLIFNTNQMMFSLSIARKKIKVKDAIDITDFSWYLDSIFPVFKNLQIEQIRCEQLL</sequence>
<evidence type="ECO:0000313" key="2">
    <source>
        <dbReference type="Proteomes" id="UP000186058"/>
    </source>
</evidence>
<dbReference type="EMBL" id="LVWI01000002">
    <property type="protein sequence ID" value="OKP90894.1"/>
    <property type="molecule type" value="Genomic_DNA"/>
</dbReference>
<keyword evidence="2" id="KW-1185">Reference proteome</keyword>
<comment type="caution">
    <text evidence="1">The sequence shown here is derived from an EMBL/GenBank/DDBJ whole genome shotgun (WGS) entry which is preliminary data.</text>
</comment>
<organism evidence="1 2">
    <name type="scientific">Paenibacillus helianthi</name>
    <dbReference type="NCBI Taxonomy" id="1349432"/>
    <lineage>
        <taxon>Bacteria</taxon>
        <taxon>Bacillati</taxon>
        <taxon>Bacillota</taxon>
        <taxon>Bacilli</taxon>
        <taxon>Bacillales</taxon>
        <taxon>Paenibacillaceae</taxon>
        <taxon>Paenibacillus</taxon>
    </lineage>
</organism>
<reference evidence="1 2" key="1">
    <citation type="submission" date="2016-03" db="EMBL/GenBank/DDBJ databases">
        <authorList>
            <person name="Sant'Anna F.H."/>
            <person name="Ambrosini A."/>
            <person name="Souza R."/>
            <person name="Bach E."/>
            <person name="Fernandes G."/>
            <person name="Balsanelli E."/>
            <person name="Baura V.A."/>
            <person name="Souza E.M."/>
            <person name="Passaglia L."/>
        </authorList>
    </citation>
    <scope>NUCLEOTIDE SEQUENCE [LARGE SCALE GENOMIC DNA]</scope>
    <source>
        <strain evidence="1 2">P26E</strain>
    </source>
</reference>
<evidence type="ECO:0000313" key="1">
    <source>
        <dbReference type="EMBL" id="OKP90894.1"/>
    </source>
</evidence>